<dbReference type="InterPro" id="IPR035445">
    <property type="entry name" value="GYF-like_dom_sf"/>
</dbReference>
<feature type="compositionally biased region" description="Basic and acidic residues" evidence="1">
    <location>
        <begin position="91"/>
        <end position="127"/>
    </location>
</feature>
<feature type="region of interest" description="Disordered" evidence="1">
    <location>
        <begin position="1617"/>
        <end position="1661"/>
    </location>
</feature>
<evidence type="ECO:0000313" key="4">
    <source>
        <dbReference type="RefSeq" id="XP_008790735.2"/>
    </source>
</evidence>
<feature type="region of interest" description="Disordered" evidence="1">
    <location>
        <begin position="1553"/>
        <end position="1604"/>
    </location>
</feature>
<feature type="region of interest" description="Disordered" evidence="1">
    <location>
        <begin position="270"/>
        <end position="289"/>
    </location>
</feature>
<dbReference type="SUPFAM" id="SSF55277">
    <property type="entry name" value="GYF domain"/>
    <property type="match status" value="1"/>
</dbReference>
<dbReference type="GeneID" id="103707840"/>
<dbReference type="SMART" id="SM00444">
    <property type="entry name" value="GYF"/>
    <property type="match status" value="1"/>
</dbReference>
<feature type="compositionally biased region" description="Basic and acidic residues" evidence="1">
    <location>
        <begin position="178"/>
        <end position="218"/>
    </location>
</feature>
<evidence type="ECO:0000313" key="3">
    <source>
        <dbReference type="Proteomes" id="UP000228380"/>
    </source>
</evidence>
<feature type="compositionally biased region" description="Polar residues" evidence="1">
    <location>
        <begin position="1553"/>
        <end position="1567"/>
    </location>
</feature>
<feature type="domain" description="GYF" evidence="2">
    <location>
        <begin position="561"/>
        <end position="612"/>
    </location>
</feature>
<reference evidence="4" key="2">
    <citation type="submission" date="2025-08" db="UniProtKB">
        <authorList>
            <consortium name="RefSeq"/>
        </authorList>
    </citation>
    <scope>IDENTIFICATION</scope>
    <source>
        <tissue evidence="4">Young leaves</tissue>
    </source>
</reference>
<feature type="compositionally biased region" description="Basic and acidic residues" evidence="1">
    <location>
        <begin position="136"/>
        <end position="160"/>
    </location>
</feature>
<name>A0A8B7C345_PHODC</name>
<feature type="region of interest" description="Disordered" evidence="1">
    <location>
        <begin position="70"/>
        <end position="251"/>
    </location>
</feature>
<dbReference type="PANTHER" id="PTHR46992">
    <property type="entry name" value="GYF DOMAIN-CONTAINING PROTEIN"/>
    <property type="match status" value="1"/>
</dbReference>
<dbReference type="Pfam" id="PF02213">
    <property type="entry name" value="GYF"/>
    <property type="match status" value="1"/>
</dbReference>
<sequence length="1679" mass="186519">MAEGKMDLPKDLVLSKPAVEAWAGKGGNDEEKVLMGFPDESKDQASSDNNIPLSPQWLYAKPIETKIGLSAASGDTRPPNSLPHGTLLDSAQKDVWRLDGSQDKKEWRRSVPDVESTCRWREEERETSLLGRRERRKEGDRDIEYRKSDRRLDSSRENSDSRSLPLSDRWYDVPSRSATHEGRRDSKWSSRWGPEDKEKDSWTEKKIDGEKEDSHTEKQSFVGSLRPLSESDSRDKWRPRHRQEIPSGGSAVYRAAPGFGLERGRVEGSNVGFAPGRGRSKSISGLPIRSSSSGPIGAVPVFNSESAHGKSGLSVDTFRYPRGRLLDVYRKQKMLPSSDTTPEGIEEVPSITHSSAVTPLAFVAPDSEEQVLLDDIWKGKVTSSEVGYSSRRDRMTRDHGSEKDAGELTLIEKKHGVLSHISTREGFFMNSAEPDSNHGEGMDKVNTLIDKVDPGAMTAVSGNDACYTRVSDDNLTNCEQKVSESNVFNDDGRVGHPDFLKNAKFEKASSAISFDASAKLPDDSNSLFDTSIVRKIPNSNELFQNIDVEVKLVNQGSSPEELSLLYWDPQGEIQGPFLGADIIKWFEEGFYGMDLPVCLSDAPEGTPFQPLGEVMPHLKLKFQSEPLDSLKGSLEDCIPPSNITGSYAMNDPQRAPSRFWDAPGHQIKPTSAEHEDSVDCLKGRLLLSSVGQSFHDFSGQDTEEVLDTGRPASKIEKPLGMLANDHIDLSRTSSGLHLMGAEMGETSLANHKVPRENDLNPLGLLWSELEGTHPKHPLSTNIANFNDQVIDNHAAARDASLFKHKQEQFSLVGDSSITHDVWPGNYRRNNSSNVFQEAIDSSRLSCFEAEANQFSLEEHLLGQLLQKQQLQQNLLPHQNVDLAGPFLEQIRGSVHQQQSIGQPTPDLEHLLNLQFEQQRHIEQLEHQHQLQQQQQLHQHQMQLLQQQQQQQQQQEHLLLEQLLHQQLQNPGFGAAHVDHQQANNVLDEILFRQQLLHESQQQSQHLPLHHDAAMEQLIQAKFGHNFQMENYNDLLEFLSHSKHRQMVPLEQQLLLGLQQEQLETQQFSIPSRQRSSVEEERHVGGAWSIDQSGQFIRAASSPHQTHSARLNQLDFMQTPQRPSSLEQPSQLEWNLLLHERMQRKLYEPALHQLERSIPLPAGAPGPNVDFVNALGRFQGLVSQQQHSHVQSSGQMGQFPKGIHSHQHRISEQLIGTSGQMGQFPSGIHSHQYRISEQLTGSHMDAMERHWPESNWQLPSSLVESHVNQLQIEAERQKWDMKANCTSEDPNVWASLVGNSGNSEHGLGDLLHQKLVLQSQQSLGLVDGASTSSYEHRDPSWLYSRPGTDNSFNLTSDRVGMGDSLSEGSLFAKVGHALQEQLVNVNLEGQAHSFESSGRLAFQSSSETFAEQGHFLSDMGEIEKERFIDTMAGDASVEGTGFSDVKEGKKHVSKGKLMDRLVVDTLESGVKRVGGKDLEGMEVSVPVRQASFGSTGGVGSFFNYESGADNVCNEEIINDRIACALERGADNPSLKHAHYPHVISSQGALSELASASSVKGTNPASYASSEEGRREPGGNLSIRASETPSSNRKDPRFRRTSSSSDAAVPEVSFINMLKSTKKPLPDTDSSTGALEPADAGPGGKSSKKKGKKGRQIDPSLLGFKVHSNRILMGEIQRPDD</sequence>
<dbReference type="RefSeq" id="XP_008790735.2">
    <property type="nucleotide sequence ID" value="XM_008792513.3"/>
</dbReference>
<dbReference type="KEGG" id="pda:103707840"/>
<dbReference type="InterPro" id="IPR003169">
    <property type="entry name" value="GYF"/>
</dbReference>
<proteinExistence type="predicted"/>
<dbReference type="PROSITE" id="PS50829">
    <property type="entry name" value="GYF"/>
    <property type="match status" value="1"/>
</dbReference>
<keyword evidence="3" id="KW-1185">Reference proteome</keyword>
<reference evidence="3" key="1">
    <citation type="journal article" date="2019" name="Nat. Commun.">
        <title>Genome-wide association mapping of date palm fruit traits.</title>
        <authorList>
            <person name="Hazzouri K.M."/>
            <person name="Gros-Balthazard M."/>
            <person name="Flowers J.M."/>
            <person name="Copetti D."/>
            <person name="Lemansour A."/>
            <person name="Lebrun M."/>
            <person name="Masmoudi K."/>
            <person name="Ferrand S."/>
            <person name="Dhar M.I."/>
            <person name="Fresquez Z.A."/>
            <person name="Rosas U."/>
            <person name="Zhang J."/>
            <person name="Talag J."/>
            <person name="Lee S."/>
            <person name="Kudrna D."/>
            <person name="Powell R.F."/>
            <person name="Leitch I.J."/>
            <person name="Krueger R.R."/>
            <person name="Wing R.A."/>
            <person name="Amiri K.M.A."/>
            <person name="Purugganan M.D."/>
        </authorList>
    </citation>
    <scope>NUCLEOTIDE SEQUENCE [LARGE SCALE GENOMIC DNA]</scope>
    <source>
        <strain evidence="3">cv. Khalas</strain>
    </source>
</reference>
<dbReference type="PANTHER" id="PTHR46992:SF1">
    <property type="entry name" value="GYF DOMAIN-CONTAINING PROTEIN"/>
    <property type="match status" value="1"/>
</dbReference>
<dbReference type="CDD" id="cd00072">
    <property type="entry name" value="GYF"/>
    <property type="match status" value="1"/>
</dbReference>
<dbReference type="Proteomes" id="UP000228380">
    <property type="component" value="Chromosome 7"/>
</dbReference>
<evidence type="ECO:0000256" key="1">
    <source>
        <dbReference type="SAM" id="MobiDB-lite"/>
    </source>
</evidence>
<dbReference type="Gene3D" id="3.30.1490.40">
    <property type="match status" value="1"/>
</dbReference>
<evidence type="ECO:0000259" key="2">
    <source>
        <dbReference type="PROSITE" id="PS50829"/>
    </source>
</evidence>
<protein>
    <submittedName>
        <fullName evidence="4">Uncharacterized protein LOC103707840</fullName>
    </submittedName>
</protein>
<accession>A0A8B7C345</accession>
<dbReference type="OrthoDB" id="6415790at2759"/>
<organism evidence="3 4">
    <name type="scientific">Phoenix dactylifera</name>
    <name type="common">Date palm</name>
    <dbReference type="NCBI Taxonomy" id="42345"/>
    <lineage>
        <taxon>Eukaryota</taxon>
        <taxon>Viridiplantae</taxon>
        <taxon>Streptophyta</taxon>
        <taxon>Embryophyta</taxon>
        <taxon>Tracheophyta</taxon>
        <taxon>Spermatophyta</taxon>
        <taxon>Magnoliopsida</taxon>
        <taxon>Liliopsida</taxon>
        <taxon>Arecaceae</taxon>
        <taxon>Coryphoideae</taxon>
        <taxon>Phoeniceae</taxon>
        <taxon>Phoenix</taxon>
    </lineage>
</organism>
<gene>
    <name evidence="4" type="primary">LOC103707840</name>
</gene>